<dbReference type="Proteomes" id="UP000694844">
    <property type="component" value="Chromosome 5"/>
</dbReference>
<dbReference type="InterPro" id="IPR013761">
    <property type="entry name" value="SAM/pointed_sf"/>
</dbReference>
<proteinExistence type="predicted"/>
<dbReference type="OrthoDB" id="6137715at2759"/>
<accession>A0A8B8F1E2</accession>
<dbReference type="PROSITE" id="PS50105">
    <property type="entry name" value="SAM_DOMAIN"/>
    <property type="match status" value="1"/>
</dbReference>
<dbReference type="RefSeq" id="XP_022346140.1">
    <property type="nucleotide sequence ID" value="XM_022490432.1"/>
</dbReference>
<feature type="domain" description="SAM" evidence="2">
    <location>
        <begin position="8"/>
        <end position="71"/>
    </location>
</feature>
<organism evidence="3 4">
    <name type="scientific">Crassostrea virginica</name>
    <name type="common">Eastern oyster</name>
    <dbReference type="NCBI Taxonomy" id="6565"/>
    <lineage>
        <taxon>Eukaryota</taxon>
        <taxon>Metazoa</taxon>
        <taxon>Spiralia</taxon>
        <taxon>Lophotrochozoa</taxon>
        <taxon>Mollusca</taxon>
        <taxon>Bivalvia</taxon>
        <taxon>Autobranchia</taxon>
        <taxon>Pteriomorphia</taxon>
        <taxon>Ostreida</taxon>
        <taxon>Ostreoidea</taxon>
        <taxon>Ostreidae</taxon>
        <taxon>Crassostrea</taxon>
    </lineage>
</organism>
<dbReference type="SUPFAM" id="SSF47769">
    <property type="entry name" value="SAM/Pointed domain"/>
    <property type="match status" value="1"/>
</dbReference>
<dbReference type="GO" id="GO:0004842">
    <property type="term" value="F:ubiquitin-protein transferase activity"/>
    <property type="evidence" value="ECO:0007669"/>
    <property type="project" value="InterPro"/>
</dbReference>
<evidence type="ECO:0000259" key="2">
    <source>
        <dbReference type="PROSITE" id="PS50105"/>
    </source>
</evidence>
<sequence length="145" mass="16890">MFVTCSYSEDTDIINILHEIGMRTFEDVFRENMIRIQDVEDLTDKDFEKLGVTAIGLQLRVKQACRNQRQEDTSEINLNQLLAFWTGADTIPPLGFHKKLEIKFVEDPALLPVAHTCDLSLELSRGETPRNIDNHFLKEYFFKQR</sequence>
<protein>
    <submittedName>
        <fullName evidence="4">Uncharacterized protein LOC111138457</fullName>
    </submittedName>
</protein>
<keyword evidence="1" id="KW-0833">Ubl conjugation pathway</keyword>
<dbReference type="InterPro" id="IPR035983">
    <property type="entry name" value="Hect_E3_ubiquitin_ligase"/>
</dbReference>
<dbReference type="CDD" id="cd09487">
    <property type="entry name" value="SAM_superfamily"/>
    <property type="match status" value="1"/>
</dbReference>
<dbReference type="InterPro" id="IPR000569">
    <property type="entry name" value="HECT_dom"/>
</dbReference>
<dbReference type="InterPro" id="IPR001660">
    <property type="entry name" value="SAM"/>
</dbReference>
<keyword evidence="3" id="KW-1185">Reference proteome</keyword>
<dbReference type="Gene3D" id="3.30.2410.10">
    <property type="entry name" value="Hect, E3 ligase catalytic domain"/>
    <property type="match status" value="1"/>
</dbReference>
<dbReference type="KEGG" id="cvn:111138457"/>
<evidence type="ECO:0000313" key="4">
    <source>
        <dbReference type="RefSeq" id="XP_022346140.1"/>
    </source>
</evidence>
<dbReference type="Gene3D" id="1.10.150.50">
    <property type="entry name" value="Transcription Factor, Ets-1"/>
    <property type="match status" value="1"/>
</dbReference>
<dbReference type="AlphaFoldDB" id="A0A8B8F1E2"/>
<dbReference type="GeneID" id="111138457"/>
<gene>
    <name evidence="4" type="primary">LOC111138457</name>
</gene>
<evidence type="ECO:0000256" key="1">
    <source>
        <dbReference type="ARBA" id="ARBA00022786"/>
    </source>
</evidence>
<evidence type="ECO:0000313" key="3">
    <source>
        <dbReference type="Proteomes" id="UP000694844"/>
    </source>
</evidence>
<dbReference type="Pfam" id="PF00536">
    <property type="entry name" value="SAM_1"/>
    <property type="match status" value="1"/>
</dbReference>
<name>A0A8B8F1E2_CRAVI</name>
<dbReference type="SMART" id="SM00454">
    <property type="entry name" value="SAM"/>
    <property type="match status" value="1"/>
</dbReference>
<reference evidence="4" key="1">
    <citation type="submission" date="2025-08" db="UniProtKB">
        <authorList>
            <consortium name="RefSeq"/>
        </authorList>
    </citation>
    <scope>IDENTIFICATION</scope>
    <source>
        <tissue evidence="4">Whole sample</tissue>
    </source>
</reference>
<dbReference type="SUPFAM" id="SSF56204">
    <property type="entry name" value="Hect, E3 ligase catalytic domain"/>
    <property type="match status" value="1"/>
</dbReference>
<dbReference type="Pfam" id="PF00632">
    <property type="entry name" value="HECT"/>
    <property type="match status" value="1"/>
</dbReference>